<evidence type="ECO:0000313" key="4">
    <source>
        <dbReference type="Proteomes" id="UP000570361"/>
    </source>
</evidence>
<proteinExistence type="inferred from homology"/>
<dbReference type="Gene3D" id="3.90.660.50">
    <property type="match status" value="1"/>
</dbReference>
<keyword evidence="4" id="KW-1185">Reference proteome</keyword>
<dbReference type="GO" id="GO:0016491">
    <property type="term" value="F:oxidoreductase activity"/>
    <property type="evidence" value="ECO:0007669"/>
    <property type="project" value="InterPro"/>
</dbReference>
<dbReference type="Pfam" id="PF01593">
    <property type="entry name" value="Amino_oxidase"/>
    <property type="match status" value="1"/>
</dbReference>
<dbReference type="EMBL" id="JACHXK010000034">
    <property type="protein sequence ID" value="MBB3114529.1"/>
    <property type="molecule type" value="Genomic_DNA"/>
</dbReference>
<accession>A0A7W5B514</accession>
<sequence>MNDVHAEKERTIVIGGGLAGLLAACKLARAGGKVLLLERSPQLGGRARSITKHGGRMNLGAHAYYLGGAFEQSLLELGVQLQGAAPPSSQAQLLWGGKLVSLPRLVASGTYLSLAEKAELVRVMVYIARLKPASIERMSLREFAERTTLHPSVRNVLYALMRTASYTLNPDGQLARPVVSQLKRTFQSGILYLHGGWQSIIDQLERKFQEAGGQLLLGQSVKQVEHEGGRVTGVRMADGSFLAAQAVILTASPAENMRLVRDGSESILRRWKEQALPSTVASLDITLRQLPVAGRNFVVGIDQPLFFTNNSTSAKLTEDGSQVIHLTKYHGISESDPKADEQQLESVMDFLHPGWRQQVVAKQYLPRITVVHDYPHIGSADSNRGPDVPEIMGLYAAGDWLGHEDELLSDAAAASAERAARRVLQFREHSPHAAADDKLVSV</sequence>
<dbReference type="RefSeq" id="WP_183604563.1">
    <property type="nucleotide sequence ID" value="NZ_JACHXK010000034.1"/>
</dbReference>
<organism evidence="3 4">
    <name type="scientific">Paenibacillus phyllosphaerae</name>
    <dbReference type="NCBI Taxonomy" id="274593"/>
    <lineage>
        <taxon>Bacteria</taxon>
        <taxon>Bacillati</taxon>
        <taxon>Bacillota</taxon>
        <taxon>Bacilli</taxon>
        <taxon>Bacillales</taxon>
        <taxon>Paenibacillaceae</taxon>
        <taxon>Paenibacillus</taxon>
    </lineage>
</organism>
<protein>
    <submittedName>
        <fullName evidence="3">Phytoene dehydrogenase-like protein</fullName>
    </submittedName>
</protein>
<comment type="caution">
    <text evidence="3">The sequence shown here is derived from an EMBL/GenBank/DDBJ whole genome shotgun (WGS) entry which is preliminary data.</text>
</comment>
<dbReference type="PANTHER" id="PTHR43734:SF1">
    <property type="entry name" value="PHYTOENE DESATURASE"/>
    <property type="match status" value="1"/>
</dbReference>
<evidence type="ECO:0000259" key="2">
    <source>
        <dbReference type="Pfam" id="PF01593"/>
    </source>
</evidence>
<dbReference type="SUPFAM" id="SSF51905">
    <property type="entry name" value="FAD/NAD(P)-binding domain"/>
    <property type="match status" value="1"/>
</dbReference>
<dbReference type="Proteomes" id="UP000570361">
    <property type="component" value="Unassembled WGS sequence"/>
</dbReference>
<comment type="similarity">
    <text evidence="1">Belongs to the carotenoid/retinoid oxidoreductase family. CrtN subfamily.</text>
</comment>
<evidence type="ECO:0000313" key="3">
    <source>
        <dbReference type="EMBL" id="MBB3114529.1"/>
    </source>
</evidence>
<reference evidence="3 4" key="1">
    <citation type="submission" date="2020-08" db="EMBL/GenBank/DDBJ databases">
        <title>Genomic Encyclopedia of Type Strains, Phase III (KMG-III): the genomes of soil and plant-associated and newly described type strains.</title>
        <authorList>
            <person name="Whitman W."/>
        </authorList>
    </citation>
    <scope>NUCLEOTIDE SEQUENCE [LARGE SCALE GENOMIC DNA]</scope>
    <source>
        <strain evidence="3 4">CECT 5862</strain>
    </source>
</reference>
<dbReference type="PANTHER" id="PTHR43734">
    <property type="entry name" value="PHYTOENE DESATURASE"/>
    <property type="match status" value="1"/>
</dbReference>
<feature type="domain" description="Amine oxidase" evidence="2">
    <location>
        <begin position="18"/>
        <end position="275"/>
    </location>
</feature>
<name>A0A7W5B514_9BACL</name>
<dbReference type="AlphaFoldDB" id="A0A7W5B514"/>
<dbReference type="InterPro" id="IPR036188">
    <property type="entry name" value="FAD/NAD-bd_sf"/>
</dbReference>
<evidence type="ECO:0000256" key="1">
    <source>
        <dbReference type="ARBA" id="ARBA00038322"/>
    </source>
</evidence>
<gene>
    <name evidence="3" type="ORF">FHS18_006650</name>
</gene>
<dbReference type="InterPro" id="IPR002937">
    <property type="entry name" value="Amino_oxidase"/>
</dbReference>
<dbReference type="Gene3D" id="3.50.50.60">
    <property type="entry name" value="FAD/NAD(P)-binding domain"/>
    <property type="match status" value="1"/>
</dbReference>